<dbReference type="InterPro" id="IPR003770">
    <property type="entry name" value="MLTG-like"/>
</dbReference>
<comment type="similarity">
    <text evidence="7">Belongs to the transglycosylase MltG family.</text>
</comment>
<keyword evidence="2 7" id="KW-0812">Transmembrane</keyword>
<keyword evidence="6 7" id="KW-0961">Cell wall biogenesis/degradation</keyword>
<dbReference type="EC" id="4.2.2.29" evidence="7"/>
<feature type="site" description="Important for catalytic activity" evidence="7">
    <location>
        <position position="312"/>
    </location>
</feature>
<proteinExistence type="inferred from homology"/>
<accession>A0A1T4XNR6</accession>
<evidence type="ECO:0000256" key="2">
    <source>
        <dbReference type="ARBA" id="ARBA00022692"/>
    </source>
</evidence>
<dbReference type="GO" id="GO:0005886">
    <property type="term" value="C:plasma membrane"/>
    <property type="evidence" value="ECO:0007669"/>
    <property type="project" value="UniProtKB-SubCell"/>
</dbReference>
<feature type="compositionally biased region" description="Basic residues" evidence="8">
    <location>
        <begin position="51"/>
        <end position="66"/>
    </location>
</feature>
<keyword evidence="4 7" id="KW-0472">Membrane</keyword>
<dbReference type="HAMAP" id="MF_02065">
    <property type="entry name" value="MltG"/>
    <property type="match status" value="1"/>
</dbReference>
<dbReference type="NCBIfam" id="TIGR00247">
    <property type="entry name" value="endolytic transglycosylase MltG"/>
    <property type="match status" value="1"/>
</dbReference>
<sequence length="456" mass="50343">MRINRTNPEQPAAQPVQSHAPLKAQTEVNGFELPEQEIPKENQKEPPKAAKPPKPKKEKPAKKPRRQPVEEVEDDEENEQPRRRFPFGCLIVLIILALVGFGGYKVSQFYAELDGQKTLGPTQTITVPEGSSVAGIATQLKDAGVIEYDWLFKQYVKYSGKAGEIQYGDFEVQSGMAYNDIIKALSVVTRRATVNVTIPEGTTAVGVAQIFVDAGLVDDVDTFLSCANGSDGTDWSKYDFWNAIPDNDRLMKCEGYLFPDTYNLYKDESVAYYVDALYGEFASKTAALADTVAAKGTSLDDVVKLASFIQEEAGLESEDARVSACFHNRLESSDPQWAEHKLESNASSYIMQDSENNYLWNSPTAEYFGWPEQGAIPDDVLALYDTYAISGLPAGPISCPGYAAMEAALNPDEEYINEGYYFFVTGHPGTDVAGQYFYAKTADEHYQNCVKAGWAS</sequence>
<dbReference type="PANTHER" id="PTHR30518">
    <property type="entry name" value="ENDOLYTIC MUREIN TRANSGLYCOSYLASE"/>
    <property type="match status" value="1"/>
</dbReference>
<name>A0A1T4XNR6_9FIRM</name>
<feature type="compositionally biased region" description="Basic and acidic residues" evidence="8">
    <location>
        <begin position="37"/>
        <end position="48"/>
    </location>
</feature>
<organism evidence="9 10">
    <name type="scientific">Gemmiger formicilis</name>
    <dbReference type="NCBI Taxonomy" id="745368"/>
    <lineage>
        <taxon>Bacteria</taxon>
        <taxon>Bacillati</taxon>
        <taxon>Bacillota</taxon>
        <taxon>Clostridia</taxon>
        <taxon>Eubacteriales</taxon>
        <taxon>Gemmiger</taxon>
    </lineage>
</organism>
<keyword evidence="1 7" id="KW-1003">Cell membrane</keyword>
<dbReference type="Pfam" id="PF02618">
    <property type="entry name" value="YceG"/>
    <property type="match status" value="1"/>
</dbReference>
<evidence type="ECO:0000256" key="1">
    <source>
        <dbReference type="ARBA" id="ARBA00022475"/>
    </source>
</evidence>
<gene>
    <name evidence="7" type="primary">mltG</name>
    <name evidence="9" type="ORF">SAMN02745178_02108</name>
</gene>
<protein>
    <recommendedName>
        <fullName evidence="7">Endolytic murein transglycosylase</fullName>
        <ecNumber evidence="7">4.2.2.29</ecNumber>
    </recommendedName>
    <alternativeName>
        <fullName evidence="7">Peptidoglycan lytic transglycosylase</fullName>
    </alternativeName>
    <alternativeName>
        <fullName evidence="7">Peptidoglycan polymerization terminase</fullName>
    </alternativeName>
</protein>
<reference evidence="9 10" key="1">
    <citation type="submission" date="2017-02" db="EMBL/GenBank/DDBJ databases">
        <authorList>
            <person name="Peterson S.W."/>
        </authorList>
    </citation>
    <scope>NUCLEOTIDE SEQUENCE [LARGE SCALE GENOMIC DNA]</scope>
    <source>
        <strain evidence="9 10">ATCC 27749</strain>
    </source>
</reference>
<evidence type="ECO:0000256" key="6">
    <source>
        <dbReference type="ARBA" id="ARBA00023316"/>
    </source>
</evidence>
<dbReference type="GO" id="GO:0009252">
    <property type="term" value="P:peptidoglycan biosynthetic process"/>
    <property type="evidence" value="ECO:0007669"/>
    <property type="project" value="UniProtKB-UniRule"/>
</dbReference>
<keyword evidence="5 7" id="KW-0456">Lyase</keyword>
<keyword evidence="3 7" id="KW-1133">Transmembrane helix</keyword>
<dbReference type="Gene3D" id="3.30.1490.480">
    <property type="entry name" value="Endolytic murein transglycosylase"/>
    <property type="match status" value="1"/>
</dbReference>
<dbReference type="Proteomes" id="UP000190286">
    <property type="component" value="Unassembled WGS sequence"/>
</dbReference>
<feature type="region of interest" description="Disordered" evidence="8">
    <location>
        <begin position="1"/>
        <end position="80"/>
    </location>
</feature>
<evidence type="ECO:0000256" key="8">
    <source>
        <dbReference type="SAM" id="MobiDB-lite"/>
    </source>
</evidence>
<dbReference type="GO" id="GO:0008932">
    <property type="term" value="F:lytic endotransglycosylase activity"/>
    <property type="evidence" value="ECO:0007669"/>
    <property type="project" value="UniProtKB-UniRule"/>
</dbReference>
<dbReference type="OrthoDB" id="9814591at2"/>
<evidence type="ECO:0000256" key="5">
    <source>
        <dbReference type="ARBA" id="ARBA00023239"/>
    </source>
</evidence>
<evidence type="ECO:0000256" key="4">
    <source>
        <dbReference type="ARBA" id="ARBA00023136"/>
    </source>
</evidence>
<comment type="catalytic activity">
    <reaction evidence="7">
        <text>a peptidoglycan chain = a peptidoglycan chain with N-acetyl-1,6-anhydromuramyl-[peptide] at the reducing end + a peptidoglycan chain with N-acetylglucosamine at the non-reducing end.</text>
        <dbReference type="EC" id="4.2.2.29"/>
    </reaction>
</comment>
<keyword evidence="10" id="KW-1185">Reference proteome</keyword>
<evidence type="ECO:0000256" key="3">
    <source>
        <dbReference type="ARBA" id="ARBA00022989"/>
    </source>
</evidence>
<dbReference type="RefSeq" id="WP_078784976.1">
    <property type="nucleotide sequence ID" value="NZ_FUYF01000012.1"/>
</dbReference>
<dbReference type="EMBL" id="FUYF01000012">
    <property type="protein sequence ID" value="SKA91013.1"/>
    <property type="molecule type" value="Genomic_DNA"/>
</dbReference>
<comment type="function">
    <text evidence="7">Functions as a peptidoglycan terminase that cleaves nascent peptidoglycan strands endolytically to terminate their elongation.</text>
</comment>
<dbReference type="GeneID" id="93338557"/>
<feature type="transmembrane region" description="Helical" evidence="7">
    <location>
        <begin position="85"/>
        <end position="104"/>
    </location>
</feature>
<evidence type="ECO:0000313" key="10">
    <source>
        <dbReference type="Proteomes" id="UP000190286"/>
    </source>
</evidence>
<evidence type="ECO:0000313" key="9">
    <source>
        <dbReference type="EMBL" id="SKA91013.1"/>
    </source>
</evidence>
<dbReference type="GO" id="GO:0071555">
    <property type="term" value="P:cell wall organization"/>
    <property type="evidence" value="ECO:0007669"/>
    <property type="project" value="UniProtKB-KW"/>
</dbReference>
<evidence type="ECO:0000256" key="7">
    <source>
        <dbReference type="HAMAP-Rule" id="MF_02065"/>
    </source>
</evidence>
<dbReference type="STRING" id="745368.SAMN02745178_02108"/>
<dbReference type="PANTHER" id="PTHR30518:SF2">
    <property type="entry name" value="ENDOLYTIC MUREIN TRANSGLYCOSYLASE"/>
    <property type="match status" value="1"/>
</dbReference>
<dbReference type="AlphaFoldDB" id="A0A1T4XNR6"/>
<comment type="subcellular location">
    <subcellularLocation>
        <location evidence="7">Cell membrane</location>
        <topology evidence="7">Single-pass membrane protein</topology>
    </subcellularLocation>
</comment>